<comment type="function">
    <text evidence="7 10">Participates actively in the response to hyperosmotic and heat shock by preventing the aggregation of stress-denatured proteins, in association with DnaK and GrpE. It is the nucleotide exchange factor for DnaK and may function as a thermosensor. Unfolded proteins bind initially to DnaJ; upon interaction with the DnaJ-bound protein, DnaK hydrolyzes its bound ATP, resulting in the formation of a stable complex. GrpE releases ADP from DnaK; ATP binding to DnaK triggers the release of the substrate protein, thus completing the reaction cycle. Several rounds of ATP-dependent interactions between DnaJ, DnaK and GrpE are required for fully efficient folding.</text>
</comment>
<dbReference type="PANTHER" id="PTHR21237:SF23">
    <property type="entry name" value="GRPE PROTEIN HOMOLOG, MITOCHONDRIAL"/>
    <property type="match status" value="1"/>
</dbReference>
<keyword evidence="5 10" id="KW-0346">Stress response</keyword>
<feature type="region of interest" description="Disordered" evidence="12">
    <location>
        <begin position="1"/>
        <end position="51"/>
    </location>
</feature>
<dbReference type="Gene3D" id="3.90.20.20">
    <property type="match status" value="1"/>
</dbReference>
<dbReference type="FunFam" id="2.30.22.10:FF:000001">
    <property type="entry name" value="Protein GrpE"/>
    <property type="match status" value="1"/>
</dbReference>
<dbReference type="OrthoDB" id="9812586at2"/>
<evidence type="ECO:0000256" key="7">
    <source>
        <dbReference type="ARBA" id="ARBA00053401"/>
    </source>
</evidence>
<dbReference type="Gene3D" id="2.30.22.10">
    <property type="entry name" value="Head domain of nucleotide exchange factor GrpE"/>
    <property type="match status" value="1"/>
</dbReference>
<gene>
    <name evidence="10" type="primary">grpE</name>
    <name evidence="13" type="ORF">SAMN02745751_01047</name>
</gene>
<dbReference type="GO" id="GO:0006457">
    <property type="term" value="P:protein folding"/>
    <property type="evidence" value="ECO:0007669"/>
    <property type="project" value="InterPro"/>
</dbReference>
<evidence type="ECO:0000256" key="10">
    <source>
        <dbReference type="HAMAP-Rule" id="MF_01151"/>
    </source>
</evidence>
<evidence type="ECO:0000313" key="13">
    <source>
        <dbReference type="EMBL" id="SHI76858.1"/>
    </source>
</evidence>
<dbReference type="STRING" id="1121476.SAMN02745751_01047"/>
<comment type="subcellular location">
    <subcellularLocation>
        <location evidence="1 10">Cytoplasm</location>
    </subcellularLocation>
</comment>
<protein>
    <recommendedName>
        <fullName evidence="8 10">Protein GrpE</fullName>
    </recommendedName>
    <alternativeName>
        <fullName evidence="9 10">HSP-70 cofactor</fullName>
    </alternativeName>
</protein>
<dbReference type="SUPFAM" id="SSF58014">
    <property type="entry name" value="Coiled-coil domain of nucleotide exchange factor GrpE"/>
    <property type="match status" value="1"/>
</dbReference>
<dbReference type="GO" id="GO:0005737">
    <property type="term" value="C:cytoplasm"/>
    <property type="evidence" value="ECO:0007669"/>
    <property type="project" value="UniProtKB-SubCell"/>
</dbReference>
<dbReference type="Proteomes" id="UP000184052">
    <property type="component" value="Unassembled WGS sequence"/>
</dbReference>
<dbReference type="InterPro" id="IPR000740">
    <property type="entry name" value="GrpE"/>
</dbReference>
<dbReference type="SUPFAM" id="SSF51064">
    <property type="entry name" value="Head domain of nucleotide exchange factor GrpE"/>
    <property type="match status" value="1"/>
</dbReference>
<dbReference type="PRINTS" id="PR00773">
    <property type="entry name" value="GRPEPROTEIN"/>
</dbReference>
<evidence type="ECO:0000256" key="2">
    <source>
        <dbReference type="ARBA" id="ARBA00009054"/>
    </source>
</evidence>
<evidence type="ECO:0000256" key="8">
    <source>
        <dbReference type="ARBA" id="ARBA00072274"/>
    </source>
</evidence>
<evidence type="ECO:0000256" key="1">
    <source>
        <dbReference type="ARBA" id="ARBA00004496"/>
    </source>
</evidence>
<keyword evidence="4 10" id="KW-0963">Cytoplasm</keyword>
<evidence type="ECO:0000256" key="5">
    <source>
        <dbReference type="ARBA" id="ARBA00023016"/>
    </source>
</evidence>
<evidence type="ECO:0000256" key="9">
    <source>
        <dbReference type="ARBA" id="ARBA00076414"/>
    </source>
</evidence>
<dbReference type="NCBIfam" id="NF010738">
    <property type="entry name" value="PRK14140.1"/>
    <property type="match status" value="1"/>
</dbReference>
<dbReference type="GO" id="GO:0051087">
    <property type="term" value="F:protein-folding chaperone binding"/>
    <property type="evidence" value="ECO:0007669"/>
    <property type="project" value="InterPro"/>
</dbReference>
<name>A0A1M6DV06_9FIRM</name>
<organism evidence="13 14">
    <name type="scientific">Dethiosulfatibacter aminovorans DSM 17477</name>
    <dbReference type="NCBI Taxonomy" id="1121476"/>
    <lineage>
        <taxon>Bacteria</taxon>
        <taxon>Bacillati</taxon>
        <taxon>Bacillota</taxon>
        <taxon>Tissierellia</taxon>
        <taxon>Dethiosulfatibacter</taxon>
    </lineage>
</organism>
<proteinExistence type="inferred from homology"/>
<dbReference type="GO" id="GO:0042803">
    <property type="term" value="F:protein homodimerization activity"/>
    <property type="evidence" value="ECO:0007669"/>
    <property type="project" value="InterPro"/>
</dbReference>
<dbReference type="RefSeq" id="WP_073048176.1">
    <property type="nucleotide sequence ID" value="NZ_FQZL01000006.1"/>
</dbReference>
<feature type="compositionally biased region" description="Acidic residues" evidence="12">
    <location>
        <begin position="9"/>
        <end position="48"/>
    </location>
</feature>
<evidence type="ECO:0000256" key="4">
    <source>
        <dbReference type="ARBA" id="ARBA00022490"/>
    </source>
</evidence>
<dbReference type="InterPro" id="IPR013805">
    <property type="entry name" value="GrpE_CC"/>
</dbReference>
<evidence type="ECO:0000256" key="6">
    <source>
        <dbReference type="ARBA" id="ARBA00023186"/>
    </source>
</evidence>
<dbReference type="CDD" id="cd00446">
    <property type="entry name" value="GrpE"/>
    <property type="match status" value="1"/>
</dbReference>
<dbReference type="Pfam" id="PF01025">
    <property type="entry name" value="GrpE"/>
    <property type="match status" value="1"/>
</dbReference>
<accession>A0A1M6DV06</accession>
<evidence type="ECO:0000256" key="12">
    <source>
        <dbReference type="SAM" id="MobiDB-lite"/>
    </source>
</evidence>
<dbReference type="InterPro" id="IPR009012">
    <property type="entry name" value="GrpE_head"/>
</dbReference>
<keyword evidence="6 10" id="KW-0143">Chaperone</keyword>
<dbReference type="GO" id="GO:0000774">
    <property type="term" value="F:adenyl-nucleotide exchange factor activity"/>
    <property type="evidence" value="ECO:0007669"/>
    <property type="project" value="InterPro"/>
</dbReference>
<keyword evidence="14" id="KW-1185">Reference proteome</keyword>
<evidence type="ECO:0000256" key="3">
    <source>
        <dbReference type="ARBA" id="ARBA00011738"/>
    </source>
</evidence>
<dbReference type="HAMAP" id="MF_01151">
    <property type="entry name" value="GrpE"/>
    <property type="match status" value="1"/>
</dbReference>
<reference evidence="13 14" key="1">
    <citation type="submission" date="2016-11" db="EMBL/GenBank/DDBJ databases">
        <authorList>
            <person name="Jaros S."/>
            <person name="Januszkiewicz K."/>
            <person name="Wedrychowicz H."/>
        </authorList>
    </citation>
    <scope>NUCLEOTIDE SEQUENCE [LARGE SCALE GENOMIC DNA]</scope>
    <source>
        <strain evidence="13 14">DSM 17477</strain>
    </source>
</reference>
<sequence>MSKKKKDEIIEEVSEEIEDMESEEIVETEDEEVETEESQEEEPEEEKDDMNTKLLRLQADFINYKNRADKEKTRIYSSAVEDVVCEMLTVLDNFERALEAPDDNGSFKEGVQMIFDQFKQTLEKRGLEEIDALGATFDPAMHHGVMSEEVEGTEADIVLEVLQKGYKIKEKIIRPSMVKVSR</sequence>
<dbReference type="GO" id="GO:0051082">
    <property type="term" value="F:unfolded protein binding"/>
    <property type="evidence" value="ECO:0007669"/>
    <property type="project" value="TreeGrafter"/>
</dbReference>
<comment type="similarity">
    <text evidence="2 10 11">Belongs to the GrpE family.</text>
</comment>
<evidence type="ECO:0000313" key="14">
    <source>
        <dbReference type="Proteomes" id="UP000184052"/>
    </source>
</evidence>
<evidence type="ECO:0000256" key="11">
    <source>
        <dbReference type="RuleBase" id="RU004478"/>
    </source>
</evidence>
<dbReference type="PANTHER" id="PTHR21237">
    <property type="entry name" value="GRPE PROTEIN"/>
    <property type="match status" value="1"/>
</dbReference>
<comment type="subunit">
    <text evidence="3 10">Homodimer.</text>
</comment>
<dbReference type="AlphaFoldDB" id="A0A1M6DV06"/>
<dbReference type="EMBL" id="FQZL01000006">
    <property type="protein sequence ID" value="SHI76858.1"/>
    <property type="molecule type" value="Genomic_DNA"/>
</dbReference>